<gene>
    <name evidence="1" type="ORF">ACFPLB_02585</name>
</gene>
<sequence length="68" mass="7266">MMQASATPLNINTQCVVAGAGPGGSRQGDAAKRSGLPTFVKDIARWPVLARLAGRLVGMGIRREWVRF</sequence>
<name>A0ABW0GT84_9HYPH</name>
<dbReference type="RefSeq" id="WP_378227703.1">
    <property type="nucleotide sequence ID" value="NZ_JBHSLL010000010.1"/>
</dbReference>
<evidence type="ECO:0000313" key="2">
    <source>
        <dbReference type="Proteomes" id="UP001596016"/>
    </source>
</evidence>
<organism evidence="1 2">
    <name type="scientific">Aquamicrobium segne</name>
    <dbReference type="NCBI Taxonomy" id="469547"/>
    <lineage>
        <taxon>Bacteria</taxon>
        <taxon>Pseudomonadati</taxon>
        <taxon>Pseudomonadota</taxon>
        <taxon>Alphaproteobacteria</taxon>
        <taxon>Hyphomicrobiales</taxon>
        <taxon>Phyllobacteriaceae</taxon>
        <taxon>Aquamicrobium</taxon>
    </lineage>
</organism>
<dbReference type="Proteomes" id="UP001596016">
    <property type="component" value="Unassembled WGS sequence"/>
</dbReference>
<keyword evidence="2" id="KW-1185">Reference proteome</keyword>
<protein>
    <submittedName>
        <fullName evidence="1">Uncharacterized protein</fullName>
    </submittedName>
</protein>
<comment type="caution">
    <text evidence="1">The sequence shown here is derived from an EMBL/GenBank/DDBJ whole genome shotgun (WGS) entry which is preliminary data.</text>
</comment>
<evidence type="ECO:0000313" key="1">
    <source>
        <dbReference type="EMBL" id="MFC5384847.1"/>
    </source>
</evidence>
<dbReference type="EMBL" id="JBHSLL010000010">
    <property type="protein sequence ID" value="MFC5384847.1"/>
    <property type="molecule type" value="Genomic_DNA"/>
</dbReference>
<reference evidence="2" key="1">
    <citation type="journal article" date="2019" name="Int. J. Syst. Evol. Microbiol.">
        <title>The Global Catalogue of Microorganisms (GCM) 10K type strain sequencing project: providing services to taxonomists for standard genome sequencing and annotation.</title>
        <authorList>
            <consortium name="The Broad Institute Genomics Platform"/>
            <consortium name="The Broad Institute Genome Sequencing Center for Infectious Disease"/>
            <person name="Wu L."/>
            <person name="Ma J."/>
        </authorList>
    </citation>
    <scope>NUCLEOTIDE SEQUENCE [LARGE SCALE GENOMIC DNA]</scope>
    <source>
        <strain evidence="2">CGMCC 4.1415</strain>
    </source>
</reference>
<proteinExistence type="predicted"/>
<accession>A0ABW0GT84</accession>